<evidence type="ECO:0000256" key="1">
    <source>
        <dbReference type="SAM" id="MobiDB-lite"/>
    </source>
</evidence>
<protein>
    <submittedName>
        <fullName evidence="2">Putative secreted protein</fullName>
    </submittedName>
</protein>
<feature type="region of interest" description="Disordered" evidence="1">
    <location>
        <begin position="44"/>
        <end position="81"/>
    </location>
</feature>
<dbReference type="AlphaFoldDB" id="A0A2M4DAR5"/>
<reference evidence="2" key="1">
    <citation type="submission" date="2018-01" db="EMBL/GenBank/DDBJ databases">
        <title>An insight into the sialome of Amazonian anophelines.</title>
        <authorList>
            <person name="Ribeiro J.M."/>
            <person name="Scarpassa V."/>
            <person name="Calvo E."/>
        </authorList>
    </citation>
    <scope>NUCLEOTIDE SEQUENCE</scope>
</reference>
<name>A0A2M4DAR5_ANODA</name>
<organism evidence="2">
    <name type="scientific">Anopheles darlingi</name>
    <name type="common">Mosquito</name>
    <dbReference type="NCBI Taxonomy" id="43151"/>
    <lineage>
        <taxon>Eukaryota</taxon>
        <taxon>Metazoa</taxon>
        <taxon>Ecdysozoa</taxon>
        <taxon>Arthropoda</taxon>
        <taxon>Hexapoda</taxon>
        <taxon>Insecta</taxon>
        <taxon>Pterygota</taxon>
        <taxon>Neoptera</taxon>
        <taxon>Endopterygota</taxon>
        <taxon>Diptera</taxon>
        <taxon>Nematocera</taxon>
        <taxon>Culicoidea</taxon>
        <taxon>Culicidae</taxon>
        <taxon>Anophelinae</taxon>
        <taxon>Anopheles</taxon>
    </lineage>
</organism>
<evidence type="ECO:0000313" key="2">
    <source>
        <dbReference type="EMBL" id="MBW74635.1"/>
    </source>
</evidence>
<accession>A0A2M4DAR5</accession>
<sequence>MMRIRACGSVTVVAISSASLSRPTLARSRASGAIVRWGGCQRMGATVRQPTSTSSLRRAPKSVRSSSIQRRRTSRSPRLSI</sequence>
<proteinExistence type="predicted"/>
<dbReference type="EMBL" id="GGFL01010457">
    <property type="protein sequence ID" value="MBW74635.1"/>
    <property type="molecule type" value="Transcribed_RNA"/>
</dbReference>